<evidence type="ECO:0000256" key="13">
    <source>
        <dbReference type="RuleBase" id="RU361172"/>
    </source>
</evidence>
<evidence type="ECO:0000256" key="8">
    <source>
        <dbReference type="ARBA" id="ARBA00017058"/>
    </source>
</evidence>
<dbReference type="InterPro" id="IPR022761">
    <property type="entry name" value="Fumarate_lyase_N"/>
</dbReference>
<comment type="catalytic activity">
    <reaction evidence="12 13">
        <text>N(6)-(1,2-dicarboxyethyl)-AMP = fumarate + AMP</text>
        <dbReference type="Rhea" id="RHEA:16853"/>
        <dbReference type="ChEBI" id="CHEBI:29806"/>
        <dbReference type="ChEBI" id="CHEBI:57567"/>
        <dbReference type="ChEBI" id="CHEBI:456215"/>
        <dbReference type="EC" id="4.3.2.2"/>
    </reaction>
</comment>
<dbReference type="GO" id="GO:0070626">
    <property type="term" value="F:(S)-2-(5-amino-1-(5-phospho-D-ribosyl)imidazole-4-carboxamido) succinate lyase (fumarate-forming) activity"/>
    <property type="evidence" value="ECO:0007669"/>
    <property type="project" value="TreeGrafter"/>
</dbReference>
<comment type="similarity">
    <text evidence="5 13">Belongs to the lyase 1 family. Adenylosuccinate lyase subfamily.</text>
</comment>
<evidence type="ECO:0000256" key="4">
    <source>
        <dbReference type="ARBA" id="ARBA00004734"/>
    </source>
</evidence>
<comment type="pathway">
    <text evidence="3 13">Purine metabolism; IMP biosynthesis via de novo pathway; 5-amino-1-(5-phospho-D-ribosyl)imidazole-4-carboxamide from 5-amino-1-(5-phospho-D-ribosyl)imidazole-4-carboxylate: step 2/2.</text>
</comment>
<dbReference type="InterPro" id="IPR004769">
    <property type="entry name" value="Pur_lyase"/>
</dbReference>
<evidence type="ECO:0000256" key="12">
    <source>
        <dbReference type="ARBA" id="ARBA00047513"/>
    </source>
</evidence>
<keyword evidence="10 13" id="KW-0456">Lyase</keyword>
<dbReference type="Gene3D" id="1.10.275.60">
    <property type="match status" value="1"/>
</dbReference>
<evidence type="ECO:0000313" key="16">
    <source>
        <dbReference type="Proteomes" id="UP000593571"/>
    </source>
</evidence>
<sequence length="475" mass="53680">MAAAGDCAGQQAPRGHDSYCSPLASRYASPEMCFLFSDRYKFRTWRQLWLWLAEAEQTLGLSITDEQIQEMKSNLDNIDFKMAADREKQLRHDVMAHVHTFGHCCPKAAGIMHLGATSCYVGDNTLARVISRLADFAKERADLPTLGFTHFQPAQLTTVGKRCCLWIQDLCMDLQNVKRVRDDLRFRGVKGTTGTQASFLQLFEGDDQKVDQLDKMVTEKAGFKRAFIITGQTYTRKVDIEVLSVLASLGASVHKICTDVRLLANLKELEEPFEKHQIGSSAMPYKRNPMRSERCCSLARHLMALVMDPLQTASVQWFERTLDDSANRRICLAEAFLTADTILNTLQNISEGLVVYPKVIERRIRQELPFMATENIIMAMVKAGGNRQDCHEKIRVLSQQAAAVVKQEGGDNDLIERILADAYFSPIHSQLDRLLDPSSFTGRASQQVQRFLEEEVYPLLKPYESVMNVKAELCL</sequence>
<name>A0A7J8JAL4_ROUAE</name>
<dbReference type="FunFam" id="1.10.275.60:FF:000001">
    <property type="entry name" value="Adenylosuccinate lyase"/>
    <property type="match status" value="1"/>
</dbReference>
<dbReference type="GO" id="GO:0004018">
    <property type="term" value="F:N6-(1,2-dicarboxyethyl)AMP AMP-lyase (fumarate-forming) activity"/>
    <property type="evidence" value="ECO:0007669"/>
    <property type="project" value="InterPro"/>
</dbReference>
<dbReference type="PANTHER" id="PTHR43172:SF1">
    <property type="entry name" value="ADENYLOSUCCINATE LYASE"/>
    <property type="match status" value="1"/>
</dbReference>
<evidence type="ECO:0000256" key="9">
    <source>
        <dbReference type="ARBA" id="ARBA00022755"/>
    </source>
</evidence>
<dbReference type="InterPro" id="IPR000362">
    <property type="entry name" value="Fumarate_lyase_fam"/>
</dbReference>
<dbReference type="UniPathway" id="UPA00074">
    <property type="reaction ID" value="UER00132"/>
</dbReference>
<organism evidence="15 16">
    <name type="scientific">Rousettus aegyptiacus</name>
    <name type="common">Egyptian fruit bat</name>
    <name type="synonym">Pteropus aegyptiacus</name>
    <dbReference type="NCBI Taxonomy" id="9407"/>
    <lineage>
        <taxon>Eukaryota</taxon>
        <taxon>Metazoa</taxon>
        <taxon>Chordata</taxon>
        <taxon>Craniata</taxon>
        <taxon>Vertebrata</taxon>
        <taxon>Euteleostomi</taxon>
        <taxon>Mammalia</taxon>
        <taxon>Eutheria</taxon>
        <taxon>Laurasiatheria</taxon>
        <taxon>Chiroptera</taxon>
        <taxon>Yinpterochiroptera</taxon>
        <taxon>Pteropodoidea</taxon>
        <taxon>Pteropodidae</taxon>
        <taxon>Rousettinae</taxon>
        <taxon>Rousettus</taxon>
    </lineage>
</organism>
<reference evidence="15 16" key="1">
    <citation type="journal article" date="2020" name="Nature">
        <title>Six reference-quality genomes reveal evolution of bat adaptations.</title>
        <authorList>
            <person name="Jebb D."/>
            <person name="Huang Z."/>
            <person name="Pippel M."/>
            <person name="Hughes G.M."/>
            <person name="Lavrichenko K."/>
            <person name="Devanna P."/>
            <person name="Winkler S."/>
            <person name="Jermiin L.S."/>
            <person name="Skirmuntt E.C."/>
            <person name="Katzourakis A."/>
            <person name="Burkitt-Gray L."/>
            <person name="Ray D.A."/>
            <person name="Sullivan K.A.M."/>
            <person name="Roscito J.G."/>
            <person name="Kirilenko B.M."/>
            <person name="Davalos L.M."/>
            <person name="Corthals A.P."/>
            <person name="Power M.L."/>
            <person name="Jones G."/>
            <person name="Ransome R.D."/>
            <person name="Dechmann D.K.N."/>
            <person name="Locatelli A.G."/>
            <person name="Puechmaille S.J."/>
            <person name="Fedrigo O."/>
            <person name="Jarvis E.D."/>
            <person name="Hiller M."/>
            <person name="Vernes S.C."/>
            <person name="Myers E.W."/>
            <person name="Teeling E.C."/>
        </authorList>
    </citation>
    <scope>NUCLEOTIDE SEQUENCE [LARGE SCALE GENOMIC DNA]</scope>
    <source>
        <strain evidence="15">MRouAeg1</strain>
        <tissue evidence="15">Muscle</tissue>
    </source>
</reference>
<dbReference type="SMART" id="SM00998">
    <property type="entry name" value="ADSL_C"/>
    <property type="match status" value="1"/>
</dbReference>
<evidence type="ECO:0000256" key="10">
    <source>
        <dbReference type="ARBA" id="ARBA00023239"/>
    </source>
</evidence>
<keyword evidence="16" id="KW-1185">Reference proteome</keyword>
<dbReference type="InterPro" id="IPR019468">
    <property type="entry name" value="AdenyloSucc_lyase_C"/>
</dbReference>
<dbReference type="PANTHER" id="PTHR43172">
    <property type="entry name" value="ADENYLOSUCCINATE LYASE"/>
    <property type="match status" value="1"/>
</dbReference>
<accession>A0A7J8JAL4</accession>
<evidence type="ECO:0000256" key="1">
    <source>
        <dbReference type="ARBA" id="ARBA00000598"/>
    </source>
</evidence>
<dbReference type="PRINTS" id="PR00149">
    <property type="entry name" value="FUMRATELYASE"/>
</dbReference>
<proteinExistence type="inferred from homology"/>
<dbReference type="AlphaFoldDB" id="A0A7J8JAL4"/>
<evidence type="ECO:0000256" key="5">
    <source>
        <dbReference type="ARBA" id="ARBA00008273"/>
    </source>
</evidence>
<keyword evidence="9 13" id="KW-0658">Purine biosynthesis</keyword>
<dbReference type="CDD" id="cd03302">
    <property type="entry name" value="Adenylsuccinate_lyase_2"/>
    <property type="match status" value="1"/>
</dbReference>
<dbReference type="GO" id="GO:0006189">
    <property type="term" value="P:'de novo' IMP biosynthetic process"/>
    <property type="evidence" value="ECO:0007669"/>
    <property type="project" value="UniProtKB-UniPathway"/>
</dbReference>
<dbReference type="Proteomes" id="UP000593571">
    <property type="component" value="Unassembled WGS sequence"/>
</dbReference>
<dbReference type="InterPro" id="IPR008948">
    <property type="entry name" value="L-Aspartase-like"/>
</dbReference>
<protein>
    <recommendedName>
        <fullName evidence="8 13">Adenylosuccinate lyase</fullName>
        <shortName evidence="13">ASL</shortName>
        <ecNumber evidence="7 13">4.3.2.2</ecNumber>
    </recommendedName>
    <alternativeName>
        <fullName evidence="11 13">Adenylosuccinase</fullName>
    </alternativeName>
</protein>
<dbReference type="EMBL" id="JACASE010000002">
    <property type="protein sequence ID" value="KAF6493429.1"/>
    <property type="molecule type" value="Genomic_DNA"/>
</dbReference>
<dbReference type="EC" id="4.3.2.2" evidence="7 13"/>
<gene>
    <name evidence="15" type="ORF">HJG63_000405</name>
</gene>
<dbReference type="SUPFAM" id="SSF48557">
    <property type="entry name" value="L-aspartase-like"/>
    <property type="match status" value="1"/>
</dbReference>
<feature type="domain" description="Adenylosuccinate lyase C-terminal" evidence="14">
    <location>
        <begin position="368"/>
        <end position="452"/>
    </location>
</feature>
<dbReference type="Gene3D" id="1.20.200.10">
    <property type="entry name" value="Fumarase/aspartase (Central domain)"/>
    <property type="match status" value="1"/>
</dbReference>
<evidence type="ECO:0000313" key="15">
    <source>
        <dbReference type="EMBL" id="KAF6493429.1"/>
    </source>
</evidence>
<comment type="function">
    <text evidence="2">Catalyzes two non-sequential steps in de novo AMP synthesis: converts (S)-2-(5-amino-1-(5-phospho-D-ribosyl)imidazole-4-carboxamido)succinate (SAICAR) to fumarate plus 5-amino-1-(5-phospho-D-ribosyl)imidazole-4-carboxamide, and thereby also contributes to de novo IMP synthesis, and converts succinyladenosine monophosphate (SAMP) to AMP and fumarate.</text>
</comment>
<comment type="subunit">
    <text evidence="6">Homotetramer. Residues from neighboring subunits contribute catalytic and substrate-binding residues to each active site.</text>
</comment>
<dbReference type="PRINTS" id="PR00145">
    <property type="entry name" value="ARGSUCLYASE"/>
</dbReference>
<dbReference type="FunFam" id="1.10.40.30:FF:000005">
    <property type="entry name" value="Adenylosuccinate lyase"/>
    <property type="match status" value="1"/>
</dbReference>
<comment type="caution">
    <text evidence="15">The sequence shown here is derived from an EMBL/GenBank/DDBJ whole genome shotgun (WGS) entry which is preliminary data.</text>
</comment>
<comment type="pathway">
    <text evidence="4 13">Purine metabolism; AMP biosynthesis via de novo pathway; AMP from IMP: step 2/2.</text>
</comment>
<dbReference type="Pfam" id="PF10397">
    <property type="entry name" value="ADSL_C"/>
    <property type="match status" value="1"/>
</dbReference>
<dbReference type="InterPro" id="IPR020557">
    <property type="entry name" value="Fumarate_lyase_CS"/>
</dbReference>
<dbReference type="UniPathway" id="UPA00075">
    <property type="reaction ID" value="UER00336"/>
</dbReference>
<comment type="catalytic activity">
    <reaction evidence="1 13">
        <text>(2S)-2-[5-amino-1-(5-phospho-beta-D-ribosyl)imidazole-4-carboxamido]succinate = 5-amino-1-(5-phospho-beta-D-ribosyl)imidazole-4-carboxamide + fumarate</text>
        <dbReference type="Rhea" id="RHEA:23920"/>
        <dbReference type="ChEBI" id="CHEBI:29806"/>
        <dbReference type="ChEBI" id="CHEBI:58443"/>
        <dbReference type="ChEBI" id="CHEBI:58475"/>
        <dbReference type="EC" id="4.3.2.2"/>
    </reaction>
</comment>
<evidence type="ECO:0000256" key="7">
    <source>
        <dbReference type="ARBA" id="ARBA00012339"/>
    </source>
</evidence>
<evidence type="ECO:0000256" key="3">
    <source>
        <dbReference type="ARBA" id="ARBA00004706"/>
    </source>
</evidence>
<evidence type="ECO:0000259" key="14">
    <source>
        <dbReference type="SMART" id="SM00998"/>
    </source>
</evidence>
<evidence type="ECO:0000256" key="11">
    <source>
        <dbReference type="ARBA" id="ARBA00030717"/>
    </source>
</evidence>
<dbReference type="Pfam" id="PF00206">
    <property type="entry name" value="Lyase_1"/>
    <property type="match status" value="1"/>
</dbReference>
<evidence type="ECO:0000256" key="2">
    <source>
        <dbReference type="ARBA" id="ARBA00002971"/>
    </source>
</evidence>
<dbReference type="GO" id="GO:0044208">
    <property type="term" value="P:'de novo' AMP biosynthetic process"/>
    <property type="evidence" value="ECO:0007669"/>
    <property type="project" value="UniProtKB-UniPathway"/>
</dbReference>
<evidence type="ECO:0000256" key="6">
    <source>
        <dbReference type="ARBA" id="ARBA00011668"/>
    </source>
</evidence>
<dbReference type="GO" id="GO:0005829">
    <property type="term" value="C:cytosol"/>
    <property type="evidence" value="ECO:0007669"/>
    <property type="project" value="TreeGrafter"/>
</dbReference>
<dbReference type="Gene3D" id="1.10.40.30">
    <property type="entry name" value="Fumarase/aspartase (C-terminal domain)"/>
    <property type="match status" value="1"/>
</dbReference>
<dbReference type="PROSITE" id="PS00163">
    <property type="entry name" value="FUMARATE_LYASES"/>
    <property type="match status" value="1"/>
</dbReference>
<dbReference type="NCBIfam" id="TIGR00928">
    <property type="entry name" value="purB"/>
    <property type="match status" value="1"/>
</dbReference>